<sequence>MPASPRNPGQYAEHSPTGEYVQKQSIPKSVARAIPKHDIVNTMMVWGLEGMSGKRRFRTPQMEQANARRRLQRALKKARAAYPPLTTLPLPVTTKAQAVHRPAMVDASEAERDTRKKTLPAYTVSAPTSAEISWDVLPNESAVSTTAVGLQPDSAARSDPGHRSRRVATTQPTQGRQLREQKPYSRVGGHVGAQGYAATWYAIPEDTPAFLPAPREECPPLDIFGDAPFAGAGYADHHFANVINGGIVPPSPASQPDVPAVGVHEPLVNWHRVPIPTTYGSILDATRGRSTGLASVSHPALVLPGRLSEQGYNPEDEPFDLEALERSLANSTESTSSDALVNPYDARGYVVHARTVGALPAHYTGARSIAVGTLSGVPEAIWQADAGAHNTAAGKPTLNAVLDASIVEANVSTSMGIPSIDLFAIPMDDDPTFDGCFDECEPLWLPEAKASGSHAPIAEWSDIVHFTTSSAHYPQSQAANPCIGSAAGAR</sequence>
<name>A0A4Q9MVZ3_9APHY</name>
<feature type="compositionally biased region" description="Polar residues" evidence="1">
    <location>
        <begin position="167"/>
        <end position="176"/>
    </location>
</feature>
<dbReference type="EMBL" id="ML143405">
    <property type="protein sequence ID" value="TBU30476.1"/>
    <property type="molecule type" value="Genomic_DNA"/>
</dbReference>
<accession>A0A4Q9MVZ3</accession>
<feature type="region of interest" description="Disordered" evidence="1">
    <location>
        <begin position="1"/>
        <end position="22"/>
    </location>
</feature>
<evidence type="ECO:0000256" key="1">
    <source>
        <dbReference type="SAM" id="MobiDB-lite"/>
    </source>
</evidence>
<dbReference type="Proteomes" id="UP000292957">
    <property type="component" value="Unassembled WGS sequence"/>
</dbReference>
<reference evidence="2" key="1">
    <citation type="submission" date="2019-01" db="EMBL/GenBank/DDBJ databases">
        <title>Draft genome sequences of three monokaryotic isolates of the white-rot basidiomycete fungus Dichomitus squalens.</title>
        <authorList>
            <consortium name="DOE Joint Genome Institute"/>
            <person name="Lopez S.C."/>
            <person name="Andreopoulos B."/>
            <person name="Pangilinan J."/>
            <person name="Lipzen A."/>
            <person name="Riley R."/>
            <person name="Ahrendt S."/>
            <person name="Ng V."/>
            <person name="Barry K."/>
            <person name="Daum C."/>
            <person name="Grigoriev I.V."/>
            <person name="Hilden K.S."/>
            <person name="Makela M.R."/>
            <person name="de Vries R.P."/>
        </authorList>
    </citation>
    <scope>NUCLEOTIDE SEQUENCE [LARGE SCALE GENOMIC DNA]</scope>
    <source>
        <strain evidence="2">OM18370.1</strain>
    </source>
</reference>
<dbReference type="AlphaFoldDB" id="A0A4Q9MVZ3"/>
<feature type="region of interest" description="Disordered" evidence="1">
    <location>
        <begin position="145"/>
        <end position="184"/>
    </location>
</feature>
<evidence type="ECO:0000313" key="2">
    <source>
        <dbReference type="EMBL" id="TBU30476.1"/>
    </source>
</evidence>
<proteinExistence type="predicted"/>
<organism evidence="2">
    <name type="scientific">Dichomitus squalens</name>
    <dbReference type="NCBI Taxonomy" id="114155"/>
    <lineage>
        <taxon>Eukaryota</taxon>
        <taxon>Fungi</taxon>
        <taxon>Dikarya</taxon>
        <taxon>Basidiomycota</taxon>
        <taxon>Agaricomycotina</taxon>
        <taxon>Agaricomycetes</taxon>
        <taxon>Polyporales</taxon>
        <taxon>Polyporaceae</taxon>
        <taxon>Dichomitus</taxon>
    </lineage>
</organism>
<gene>
    <name evidence="2" type="ORF">BD311DRAFT_690742</name>
</gene>
<protein>
    <submittedName>
        <fullName evidence="2">Uncharacterized protein</fullName>
    </submittedName>
</protein>
<feature type="non-terminal residue" evidence="2">
    <location>
        <position position="490"/>
    </location>
</feature>